<feature type="compositionally biased region" description="Basic and acidic residues" evidence="9">
    <location>
        <begin position="699"/>
        <end position="712"/>
    </location>
</feature>
<reference evidence="11" key="1">
    <citation type="submission" date="2020-10" db="EMBL/GenBank/DDBJ databases">
        <title>Chromosome-scale genome assembly of the Allis shad, Alosa alosa.</title>
        <authorList>
            <person name="Margot Z."/>
            <person name="Christophe K."/>
            <person name="Cabau C."/>
            <person name="Louis A."/>
            <person name="Berthelot C."/>
            <person name="Parey E."/>
            <person name="Roest Crollius H."/>
            <person name="Montfort J."/>
            <person name="Robinson-Rechavi M."/>
            <person name="Bucao C."/>
            <person name="Bouchez O."/>
            <person name="Gislard M."/>
            <person name="Lluch J."/>
            <person name="Milhes M."/>
            <person name="Lampietro C."/>
            <person name="Lopez Roques C."/>
            <person name="Donnadieu C."/>
            <person name="Braasch I."/>
            <person name="Desvignes T."/>
            <person name="Postlethwait J."/>
            <person name="Bobe J."/>
            <person name="Guiguen Y."/>
        </authorList>
    </citation>
    <scope>NUCLEOTIDE SEQUENCE</scope>
    <source>
        <strain evidence="11">M-15738</strain>
        <tissue evidence="11">Blood</tissue>
    </source>
</reference>
<feature type="compositionally biased region" description="Basic and acidic residues" evidence="9">
    <location>
        <begin position="149"/>
        <end position="167"/>
    </location>
</feature>
<feature type="region of interest" description="Disordered" evidence="9">
    <location>
        <begin position="491"/>
        <end position="543"/>
    </location>
</feature>
<feature type="compositionally biased region" description="Polar residues" evidence="9">
    <location>
        <begin position="713"/>
        <end position="723"/>
    </location>
</feature>
<dbReference type="Gene3D" id="3.30.160.60">
    <property type="entry name" value="Classic Zinc Finger"/>
    <property type="match status" value="6"/>
</dbReference>
<keyword evidence="2" id="KW-0479">Metal-binding</keyword>
<dbReference type="FunFam" id="3.30.160.60:FF:000145">
    <property type="entry name" value="Zinc finger protein 574"/>
    <property type="match status" value="1"/>
</dbReference>
<feature type="domain" description="C2H2-type" evidence="10">
    <location>
        <begin position="573"/>
        <end position="600"/>
    </location>
</feature>
<keyword evidence="5" id="KW-0862">Zinc</keyword>
<name>A0AAV6H684_9TELE</name>
<feature type="domain" description="C2H2-type" evidence="10">
    <location>
        <begin position="194"/>
        <end position="221"/>
    </location>
</feature>
<evidence type="ECO:0000256" key="9">
    <source>
        <dbReference type="SAM" id="MobiDB-lite"/>
    </source>
</evidence>
<dbReference type="PANTHER" id="PTHR16515:SF58">
    <property type="entry name" value="ZINC FINGER PROTEIN 22"/>
    <property type="match status" value="1"/>
</dbReference>
<keyword evidence="12" id="KW-1185">Reference proteome</keyword>
<sequence>MRLISIMDIKHKQACIKVEQATQRITQALQDPVSGIKKEEGSDWYGDYKQSVEGTDPRTEATISSSADIKTELLQDPVSGIKKEEGSDWYGDYKQSVEGTDPRTEETISSSADIKTELLQDQEEKSNMAPVPNSEMEFRRVSVEDCCRTQEQRKINKKDNRDGEQPETRNGSSLSSSSASPSMSSTETEKSKNHSCSVCGKSFHLLSQLRKHQDVHTGRHNAKDCCYLPDDSTRRGDGTKVHEVSSRPIHIVKMDDINQQNMDMRHKQACINLERATQFITQALEHEVGRNREFCMLIRRLEERKVETERSLTEHVQSNRQLTLKIEELQKLLEEKDNSLTLAHQTVALLENELKDLYQQFQTQESTHRTFQKVNECLQDWESHLKVESSLDFSDSERLESPVVEIKEEAAAENDGCGEYRQPAEETHSRTEYSICTDIDMKTELIQDEQKKSNRNPVVSPETHLSSTEPVSLAQFKEVSVVLVDCSWRQEQRGTDAEDKSDDQRKGTSNSSTSPPSGTPDIRSVQQTSPSSISPTTETEERFEHVSDVCKKTFLHSPTLGTHRHVNMAGMPYTYSLCGENFTVRTELLDHVRLHSGEKQYLCTTCGKTFTTEVNLKRHQWTHTGKSPHTCGQCNKSFTRRLTLLEHLRVHTGEKPHQCATCGKRFAAYKNLRTHQWTHTGWSPHTCAQCGKGFPRRDRLEDHQRSHSHSREFSTPQQSKGST</sequence>
<feature type="domain" description="C2H2-type" evidence="10">
    <location>
        <begin position="657"/>
        <end position="684"/>
    </location>
</feature>
<evidence type="ECO:0000313" key="11">
    <source>
        <dbReference type="EMBL" id="KAG5282099.1"/>
    </source>
</evidence>
<evidence type="ECO:0000256" key="2">
    <source>
        <dbReference type="ARBA" id="ARBA00022723"/>
    </source>
</evidence>
<feature type="domain" description="C2H2-type" evidence="10">
    <location>
        <begin position="629"/>
        <end position="656"/>
    </location>
</feature>
<evidence type="ECO:0000256" key="5">
    <source>
        <dbReference type="ARBA" id="ARBA00022833"/>
    </source>
</evidence>
<gene>
    <name evidence="11" type="ORF">AALO_G00052200</name>
</gene>
<organism evidence="11 12">
    <name type="scientific">Alosa alosa</name>
    <name type="common">allis shad</name>
    <dbReference type="NCBI Taxonomy" id="278164"/>
    <lineage>
        <taxon>Eukaryota</taxon>
        <taxon>Metazoa</taxon>
        <taxon>Chordata</taxon>
        <taxon>Craniata</taxon>
        <taxon>Vertebrata</taxon>
        <taxon>Euteleostomi</taxon>
        <taxon>Actinopterygii</taxon>
        <taxon>Neopterygii</taxon>
        <taxon>Teleostei</taxon>
        <taxon>Clupei</taxon>
        <taxon>Clupeiformes</taxon>
        <taxon>Clupeoidei</taxon>
        <taxon>Clupeidae</taxon>
        <taxon>Alosa</taxon>
    </lineage>
</organism>
<dbReference type="PROSITE" id="PS00028">
    <property type="entry name" value="ZINC_FINGER_C2H2_1"/>
    <property type="match status" value="5"/>
</dbReference>
<evidence type="ECO:0000256" key="8">
    <source>
        <dbReference type="SAM" id="Coils"/>
    </source>
</evidence>
<feature type="domain" description="C2H2-type" evidence="10">
    <location>
        <begin position="685"/>
        <end position="712"/>
    </location>
</feature>
<dbReference type="SUPFAM" id="SSF57667">
    <property type="entry name" value="beta-beta-alpha zinc fingers"/>
    <property type="match status" value="4"/>
</dbReference>
<dbReference type="PANTHER" id="PTHR16515">
    <property type="entry name" value="PR DOMAIN ZINC FINGER PROTEIN"/>
    <property type="match status" value="1"/>
</dbReference>
<evidence type="ECO:0000256" key="6">
    <source>
        <dbReference type="ARBA" id="ARBA00023242"/>
    </source>
</evidence>
<dbReference type="AlphaFoldDB" id="A0AAV6H684"/>
<dbReference type="InterPro" id="IPR008672">
    <property type="entry name" value="Mad1"/>
</dbReference>
<dbReference type="PROSITE" id="PS50157">
    <property type="entry name" value="ZINC_FINGER_C2H2_2"/>
    <property type="match status" value="6"/>
</dbReference>
<feature type="region of interest" description="Disordered" evidence="9">
    <location>
        <begin position="411"/>
        <end position="431"/>
    </location>
</feature>
<dbReference type="GO" id="GO:0005634">
    <property type="term" value="C:nucleus"/>
    <property type="evidence" value="ECO:0007669"/>
    <property type="project" value="UniProtKB-SubCell"/>
</dbReference>
<dbReference type="EMBL" id="JADWDJ010000004">
    <property type="protein sequence ID" value="KAG5282099.1"/>
    <property type="molecule type" value="Genomic_DNA"/>
</dbReference>
<feature type="compositionally biased region" description="Low complexity" evidence="9">
    <location>
        <begin position="172"/>
        <end position="185"/>
    </location>
</feature>
<dbReference type="InterPro" id="IPR036236">
    <property type="entry name" value="Znf_C2H2_sf"/>
</dbReference>
<keyword evidence="8" id="KW-0175">Coiled coil</keyword>
<protein>
    <recommendedName>
        <fullName evidence="10">C2H2-type domain-containing protein</fullName>
    </recommendedName>
</protein>
<dbReference type="Pfam" id="PF05557">
    <property type="entry name" value="MAD"/>
    <property type="match status" value="1"/>
</dbReference>
<evidence type="ECO:0000259" key="10">
    <source>
        <dbReference type="PROSITE" id="PS50157"/>
    </source>
</evidence>
<feature type="compositionally biased region" description="Low complexity" evidence="9">
    <location>
        <begin position="507"/>
        <end position="520"/>
    </location>
</feature>
<evidence type="ECO:0000256" key="4">
    <source>
        <dbReference type="ARBA" id="ARBA00022771"/>
    </source>
</evidence>
<comment type="caution">
    <text evidence="11">The sequence shown here is derived from an EMBL/GenBank/DDBJ whole genome shotgun (WGS) entry which is preliminary data.</text>
</comment>
<dbReference type="SMART" id="SM00355">
    <property type="entry name" value="ZnF_C2H2"/>
    <property type="match status" value="6"/>
</dbReference>
<evidence type="ECO:0000256" key="7">
    <source>
        <dbReference type="PROSITE-ProRule" id="PRU00042"/>
    </source>
</evidence>
<feature type="domain" description="C2H2-type" evidence="10">
    <location>
        <begin position="601"/>
        <end position="628"/>
    </location>
</feature>
<feature type="coiled-coil region" evidence="8">
    <location>
        <begin position="298"/>
        <end position="367"/>
    </location>
</feature>
<feature type="region of interest" description="Disordered" evidence="9">
    <location>
        <begin position="149"/>
        <end position="194"/>
    </location>
</feature>
<keyword evidence="4 7" id="KW-0863">Zinc-finger</keyword>
<dbReference type="GO" id="GO:0008270">
    <property type="term" value="F:zinc ion binding"/>
    <property type="evidence" value="ECO:0007669"/>
    <property type="project" value="UniProtKB-KW"/>
</dbReference>
<feature type="region of interest" description="Disordered" evidence="9">
    <location>
        <begin position="699"/>
        <end position="723"/>
    </location>
</feature>
<dbReference type="FunFam" id="3.30.160.60:FF:002343">
    <property type="entry name" value="Zinc finger protein 33A"/>
    <property type="match status" value="2"/>
</dbReference>
<evidence type="ECO:0000256" key="3">
    <source>
        <dbReference type="ARBA" id="ARBA00022737"/>
    </source>
</evidence>
<keyword evidence="6" id="KW-0539">Nucleus</keyword>
<dbReference type="GO" id="GO:0007094">
    <property type="term" value="P:mitotic spindle assembly checkpoint signaling"/>
    <property type="evidence" value="ECO:0007669"/>
    <property type="project" value="InterPro"/>
</dbReference>
<dbReference type="GO" id="GO:0010468">
    <property type="term" value="P:regulation of gene expression"/>
    <property type="evidence" value="ECO:0007669"/>
    <property type="project" value="TreeGrafter"/>
</dbReference>
<feature type="compositionally biased region" description="Basic and acidic residues" evidence="9">
    <location>
        <begin position="422"/>
        <end position="431"/>
    </location>
</feature>
<dbReference type="Pfam" id="PF00096">
    <property type="entry name" value="zf-C2H2"/>
    <property type="match status" value="4"/>
</dbReference>
<evidence type="ECO:0000313" key="12">
    <source>
        <dbReference type="Proteomes" id="UP000823561"/>
    </source>
</evidence>
<feature type="region of interest" description="Disordered" evidence="9">
    <location>
        <begin position="449"/>
        <end position="469"/>
    </location>
</feature>
<keyword evidence="3" id="KW-0677">Repeat</keyword>
<accession>A0AAV6H684</accession>
<feature type="compositionally biased region" description="Basic and acidic residues" evidence="9">
    <location>
        <begin position="491"/>
        <end position="506"/>
    </location>
</feature>
<feature type="region of interest" description="Disordered" evidence="9">
    <location>
        <begin position="76"/>
        <end position="113"/>
    </location>
</feature>
<dbReference type="InterPro" id="IPR050331">
    <property type="entry name" value="Zinc_finger"/>
</dbReference>
<evidence type="ECO:0000256" key="1">
    <source>
        <dbReference type="ARBA" id="ARBA00004123"/>
    </source>
</evidence>
<dbReference type="FunFam" id="3.30.160.60:FF:000100">
    <property type="entry name" value="Zinc finger 45-like"/>
    <property type="match status" value="1"/>
</dbReference>
<comment type="subcellular location">
    <subcellularLocation>
        <location evidence="1">Nucleus</location>
    </subcellularLocation>
</comment>
<dbReference type="Pfam" id="PF13912">
    <property type="entry name" value="zf-C2H2_6"/>
    <property type="match status" value="1"/>
</dbReference>
<dbReference type="Proteomes" id="UP000823561">
    <property type="component" value="Chromosome 4"/>
</dbReference>
<dbReference type="FunFam" id="3.30.160.60:FF:000690">
    <property type="entry name" value="Zinc finger protein 354C"/>
    <property type="match status" value="1"/>
</dbReference>
<feature type="compositionally biased region" description="Low complexity" evidence="9">
    <location>
        <begin position="528"/>
        <end position="537"/>
    </location>
</feature>
<dbReference type="InterPro" id="IPR013087">
    <property type="entry name" value="Znf_C2H2_type"/>
</dbReference>
<proteinExistence type="predicted"/>